<dbReference type="EMBL" id="JAPWGY010000003">
    <property type="protein sequence ID" value="MCZ4281049.1"/>
    <property type="molecule type" value="Genomic_DNA"/>
</dbReference>
<evidence type="ECO:0000313" key="7">
    <source>
        <dbReference type="EMBL" id="MCZ4281049.1"/>
    </source>
</evidence>
<evidence type="ECO:0000256" key="6">
    <source>
        <dbReference type="SAM" id="Phobius"/>
    </source>
</evidence>
<feature type="transmembrane region" description="Helical" evidence="6">
    <location>
        <begin position="325"/>
        <end position="346"/>
    </location>
</feature>
<evidence type="ECO:0000256" key="4">
    <source>
        <dbReference type="ARBA" id="ARBA00023136"/>
    </source>
</evidence>
<evidence type="ECO:0000256" key="2">
    <source>
        <dbReference type="ARBA" id="ARBA00022692"/>
    </source>
</evidence>
<dbReference type="SUPFAM" id="SSF103473">
    <property type="entry name" value="MFS general substrate transporter"/>
    <property type="match status" value="1"/>
</dbReference>
<proteinExistence type="predicted"/>
<comment type="subcellular location">
    <subcellularLocation>
        <location evidence="1">Membrane</location>
    </subcellularLocation>
</comment>
<dbReference type="Proteomes" id="UP001069802">
    <property type="component" value="Unassembled WGS sequence"/>
</dbReference>
<keyword evidence="2 6" id="KW-0812">Transmembrane</keyword>
<reference evidence="7" key="1">
    <citation type="submission" date="2022-12" db="EMBL/GenBank/DDBJ databases">
        <title>Bacterial isolates from different developmental stages of Nematostella vectensis.</title>
        <authorList>
            <person name="Fraune S."/>
        </authorList>
    </citation>
    <scope>NUCLEOTIDE SEQUENCE</scope>
    <source>
        <strain evidence="7">G21630-S1</strain>
    </source>
</reference>
<accession>A0ABT4LIV8</accession>
<feature type="transmembrane region" description="Helical" evidence="6">
    <location>
        <begin position="44"/>
        <end position="63"/>
    </location>
</feature>
<dbReference type="RefSeq" id="WP_269423230.1">
    <property type="nucleotide sequence ID" value="NZ_JAPWGY010000003.1"/>
</dbReference>
<dbReference type="Gene3D" id="1.20.1250.20">
    <property type="entry name" value="MFS general substrate transporter like domains"/>
    <property type="match status" value="2"/>
</dbReference>
<evidence type="ECO:0000313" key="8">
    <source>
        <dbReference type="Proteomes" id="UP001069802"/>
    </source>
</evidence>
<evidence type="ECO:0000256" key="3">
    <source>
        <dbReference type="ARBA" id="ARBA00022989"/>
    </source>
</evidence>
<organism evidence="7 8">
    <name type="scientific">Kiloniella laminariae</name>
    <dbReference type="NCBI Taxonomy" id="454162"/>
    <lineage>
        <taxon>Bacteria</taxon>
        <taxon>Pseudomonadati</taxon>
        <taxon>Pseudomonadota</taxon>
        <taxon>Alphaproteobacteria</taxon>
        <taxon>Rhodospirillales</taxon>
        <taxon>Kiloniellaceae</taxon>
        <taxon>Kiloniella</taxon>
    </lineage>
</organism>
<keyword evidence="4 6" id="KW-0472">Membrane</keyword>
<feature type="transmembrane region" description="Helical" evidence="6">
    <location>
        <begin position="237"/>
        <end position="255"/>
    </location>
</feature>
<dbReference type="InterPro" id="IPR047200">
    <property type="entry name" value="MFS_YcaD-like"/>
</dbReference>
<comment type="caution">
    <text evidence="7">The sequence shown here is derived from an EMBL/GenBank/DDBJ whole genome shotgun (WGS) entry which is preliminary data.</text>
</comment>
<feature type="transmembrane region" description="Helical" evidence="6">
    <location>
        <begin position="100"/>
        <end position="121"/>
    </location>
</feature>
<evidence type="ECO:0000256" key="5">
    <source>
        <dbReference type="SAM" id="MobiDB-lite"/>
    </source>
</evidence>
<dbReference type="CDD" id="cd17477">
    <property type="entry name" value="MFS_YcaD_like"/>
    <property type="match status" value="1"/>
</dbReference>
<keyword evidence="3 6" id="KW-1133">Transmembrane helix</keyword>
<evidence type="ECO:0000256" key="1">
    <source>
        <dbReference type="ARBA" id="ARBA00004370"/>
    </source>
</evidence>
<feature type="transmembrane region" description="Helical" evidence="6">
    <location>
        <begin position="133"/>
        <end position="154"/>
    </location>
</feature>
<dbReference type="InterPro" id="IPR011701">
    <property type="entry name" value="MFS"/>
</dbReference>
<dbReference type="InterPro" id="IPR005828">
    <property type="entry name" value="MFS_sugar_transport-like"/>
</dbReference>
<protein>
    <submittedName>
        <fullName evidence="7">MFS transporter</fullName>
    </submittedName>
</protein>
<dbReference type="PANTHER" id="PTHR23521:SF3">
    <property type="entry name" value="MFS TRANSPORTER"/>
    <property type="match status" value="1"/>
</dbReference>
<gene>
    <name evidence="7" type="ORF">O4H49_09690</name>
</gene>
<feature type="transmembrane region" description="Helical" evidence="6">
    <location>
        <begin position="75"/>
        <end position="94"/>
    </location>
</feature>
<name>A0ABT4LIV8_9PROT</name>
<feature type="transmembrane region" description="Helical" evidence="6">
    <location>
        <begin position="160"/>
        <end position="182"/>
    </location>
</feature>
<sequence>MMMFSAVSKSWALFLGLAFLMLGNGLQSTVLSVRASMEGFSTETTGFVMACYFIGYFMGSFAAPKALETVGHVRVFAALASLSSTSALLHAVFIDPYVWGAMRFITGFCFAGLYIVAESWLNHSATNETRGKLLSIYMVVLYGFLALGQLLINVSDPGSFVPFVLMSVLVSLALLPTTMTAVQAPVFESPTPVSLKRLYQISPLGFACAFGVGLAQAQIFGIGAIYGGKLQMTPQDISFFMAAMSVGGIALQWPIGKLSDRFDRRQVLIVVSVLAAIVGLSLVPLSGPQASVLFLISAFIFGALCMPLYSLAIAHTNDHLETSEIVAATSGLIVIGGFGAMIGPLVSPLLMGRFGPDAFVYSLSFTLLLIGLFGIYRMTRRSAVPLGDQGDYVGLPMEASSMVVAMTPEGEEWYEEVIAEAEAEATTAANLAESMGVEVESPEMLDDGAALWAKEDDEADNTDQENPPGKKS</sequence>
<feature type="transmembrane region" description="Helical" evidence="6">
    <location>
        <begin position="358"/>
        <end position="376"/>
    </location>
</feature>
<feature type="transmembrane region" description="Helical" evidence="6">
    <location>
        <begin position="292"/>
        <end position="313"/>
    </location>
</feature>
<dbReference type="PANTHER" id="PTHR23521">
    <property type="entry name" value="TRANSPORTER MFS SUPERFAMILY"/>
    <property type="match status" value="1"/>
</dbReference>
<feature type="transmembrane region" description="Helical" evidence="6">
    <location>
        <begin position="203"/>
        <end position="225"/>
    </location>
</feature>
<feature type="region of interest" description="Disordered" evidence="5">
    <location>
        <begin position="446"/>
        <end position="472"/>
    </location>
</feature>
<feature type="transmembrane region" description="Helical" evidence="6">
    <location>
        <begin position="267"/>
        <end position="286"/>
    </location>
</feature>
<dbReference type="InterPro" id="IPR036259">
    <property type="entry name" value="MFS_trans_sf"/>
</dbReference>
<dbReference type="Pfam" id="PF07690">
    <property type="entry name" value="MFS_1"/>
    <property type="match status" value="1"/>
</dbReference>
<dbReference type="Pfam" id="PF00083">
    <property type="entry name" value="Sugar_tr"/>
    <property type="match status" value="1"/>
</dbReference>
<keyword evidence="8" id="KW-1185">Reference proteome</keyword>